<name>A0AAD4ZHB0_PRUDU</name>
<dbReference type="EMBL" id="JAJFAZ020000002">
    <property type="protein sequence ID" value="KAI5345849.1"/>
    <property type="molecule type" value="Genomic_DNA"/>
</dbReference>
<dbReference type="Proteomes" id="UP001054821">
    <property type="component" value="Chromosome 2"/>
</dbReference>
<reference evidence="1 2" key="1">
    <citation type="journal article" date="2022" name="G3 (Bethesda)">
        <title>Whole-genome sequence and methylome profiling of the almond [Prunus dulcis (Mill.) D.A. Webb] cultivar 'Nonpareil'.</title>
        <authorList>
            <person name="D'Amico-Willman K.M."/>
            <person name="Ouma W.Z."/>
            <person name="Meulia T."/>
            <person name="Sideli G.M."/>
            <person name="Gradziel T.M."/>
            <person name="Fresnedo-Ramirez J."/>
        </authorList>
    </citation>
    <scope>NUCLEOTIDE SEQUENCE [LARGE SCALE GENOMIC DNA]</scope>
    <source>
        <strain evidence="1">Clone GOH B32 T37-40</strain>
    </source>
</reference>
<dbReference type="AlphaFoldDB" id="A0AAD4ZHB0"/>
<organism evidence="1 2">
    <name type="scientific">Prunus dulcis</name>
    <name type="common">Almond</name>
    <name type="synonym">Amygdalus dulcis</name>
    <dbReference type="NCBI Taxonomy" id="3755"/>
    <lineage>
        <taxon>Eukaryota</taxon>
        <taxon>Viridiplantae</taxon>
        <taxon>Streptophyta</taxon>
        <taxon>Embryophyta</taxon>
        <taxon>Tracheophyta</taxon>
        <taxon>Spermatophyta</taxon>
        <taxon>Magnoliopsida</taxon>
        <taxon>eudicotyledons</taxon>
        <taxon>Gunneridae</taxon>
        <taxon>Pentapetalae</taxon>
        <taxon>rosids</taxon>
        <taxon>fabids</taxon>
        <taxon>Rosales</taxon>
        <taxon>Rosaceae</taxon>
        <taxon>Amygdaloideae</taxon>
        <taxon>Amygdaleae</taxon>
        <taxon>Prunus</taxon>
    </lineage>
</organism>
<evidence type="ECO:0000313" key="1">
    <source>
        <dbReference type="EMBL" id="KAI5345849.1"/>
    </source>
</evidence>
<comment type="caution">
    <text evidence="1">The sequence shown here is derived from an EMBL/GenBank/DDBJ whole genome shotgun (WGS) entry which is preliminary data.</text>
</comment>
<evidence type="ECO:0000313" key="2">
    <source>
        <dbReference type="Proteomes" id="UP001054821"/>
    </source>
</evidence>
<sequence length="90" mass="10099">MFPILTMALAKCLKNAELDVGEPAVTPKVIVAVDNIRLDGKNYNIWSYRMHSYVLDNSLTRVLYAPCPRFLVETEASVEEIAISRAAEEI</sequence>
<gene>
    <name evidence="1" type="ORF">L3X38_013726</name>
</gene>
<accession>A0AAD4ZHB0</accession>
<protein>
    <submittedName>
        <fullName evidence="1">Uncharacterized protein</fullName>
    </submittedName>
</protein>
<proteinExistence type="predicted"/>
<keyword evidence="2" id="KW-1185">Reference proteome</keyword>